<comment type="caution">
    <text evidence="3">The sequence shown here is derived from an EMBL/GenBank/DDBJ whole genome shotgun (WGS) entry which is preliminary data.</text>
</comment>
<accession>X1LUP8</accession>
<sequence length="249" mass="27494">MLRKVIEAGQLPSIILWGPPGSGKTTLAYIIANATDSHFSPISAVSAGVADLRRIIEEAKERRKLYQQKTILFIDEIHRFNKAQQDAVLPFVEDGTVTLIGASTENPSFEVVSPLLSRCQVLTLNPLTEGEIRIIILRALRDRLEGLGALNVKLDDDAMLHLITMSNKDARVALNALEMATLATPPDADGKRHISLPTIEDAVQHRALRYDKAGEQHYDIISALHKSLRGSDPDASLYWLVRMLEAGED</sequence>
<dbReference type="GO" id="GO:0017116">
    <property type="term" value="F:single-stranded DNA helicase activity"/>
    <property type="evidence" value="ECO:0007669"/>
    <property type="project" value="TreeGrafter"/>
</dbReference>
<dbReference type="SUPFAM" id="SSF52540">
    <property type="entry name" value="P-loop containing nucleoside triphosphate hydrolases"/>
    <property type="match status" value="1"/>
</dbReference>
<dbReference type="GO" id="GO:0003677">
    <property type="term" value="F:DNA binding"/>
    <property type="evidence" value="ECO:0007669"/>
    <property type="project" value="InterPro"/>
</dbReference>
<dbReference type="InterPro" id="IPR003959">
    <property type="entry name" value="ATPase_AAA_core"/>
</dbReference>
<dbReference type="InterPro" id="IPR008921">
    <property type="entry name" value="DNA_pol3_clamp-load_cplx_C"/>
</dbReference>
<organism evidence="3">
    <name type="scientific">marine sediment metagenome</name>
    <dbReference type="NCBI Taxonomy" id="412755"/>
    <lineage>
        <taxon>unclassified sequences</taxon>
        <taxon>metagenomes</taxon>
        <taxon>ecological metagenomes</taxon>
    </lineage>
</organism>
<dbReference type="GO" id="GO:0006261">
    <property type="term" value="P:DNA-templated DNA replication"/>
    <property type="evidence" value="ECO:0007669"/>
    <property type="project" value="TreeGrafter"/>
</dbReference>
<dbReference type="PANTHER" id="PTHR13779:SF7">
    <property type="entry name" value="ATPASE WRNIP1"/>
    <property type="match status" value="1"/>
</dbReference>
<dbReference type="AlphaFoldDB" id="X1LUP8"/>
<proteinExistence type="inferred from homology"/>
<dbReference type="CDD" id="cd18139">
    <property type="entry name" value="HLD_clamp_RarA"/>
    <property type="match status" value="1"/>
</dbReference>
<dbReference type="InterPro" id="IPR051314">
    <property type="entry name" value="AAA_ATPase_RarA/MGS1/WRNIP1"/>
</dbReference>
<dbReference type="FunFam" id="1.10.8.60:FF:000029">
    <property type="entry name" value="Replication-associated recombination protein A"/>
    <property type="match status" value="1"/>
</dbReference>
<dbReference type="Gene3D" id="1.20.272.10">
    <property type="match status" value="1"/>
</dbReference>
<dbReference type="InterPro" id="IPR003593">
    <property type="entry name" value="AAA+_ATPase"/>
</dbReference>
<protein>
    <recommendedName>
        <fullName evidence="2">AAA+ ATPase domain-containing protein</fullName>
    </recommendedName>
</protein>
<dbReference type="Pfam" id="PF00004">
    <property type="entry name" value="AAA"/>
    <property type="match status" value="1"/>
</dbReference>
<feature type="non-terminal residue" evidence="3">
    <location>
        <position position="249"/>
    </location>
</feature>
<dbReference type="PANTHER" id="PTHR13779">
    <property type="entry name" value="WERNER HELICASE-INTERACTING PROTEIN 1 FAMILY MEMBER"/>
    <property type="match status" value="1"/>
</dbReference>
<evidence type="ECO:0000313" key="3">
    <source>
        <dbReference type="EMBL" id="GAI06130.1"/>
    </source>
</evidence>
<dbReference type="GO" id="GO:0008047">
    <property type="term" value="F:enzyme activator activity"/>
    <property type="evidence" value="ECO:0007669"/>
    <property type="project" value="TreeGrafter"/>
</dbReference>
<name>X1LUP8_9ZZZZ</name>
<evidence type="ECO:0000259" key="2">
    <source>
        <dbReference type="SMART" id="SM00382"/>
    </source>
</evidence>
<dbReference type="GO" id="GO:0005524">
    <property type="term" value="F:ATP binding"/>
    <property type="evidence" value="ECO:0007669"/>
    <property type="project" value="InterPro"/>
</dbReference>
<feature type="domain" description="AAA+ ATPase" evidence="2">
    <location>
        <begin position="10"/>
        <end position="127"/>
    </location>
</feature>
<dbReference type="Gene3D" id="3.40.50.300">
    <property type="entry name" value="P-loop containing nucleotide triphosphate hydrolases"/>
    <property type="match status" value="1"/>
</dbReference>
<dbReference type="SMART" id="SM00382">
    <property type="entry name" value="AAA"/>
    <property type="match status" value="1"/>
</dbReference>
<dbReference type="InterPro" id="IPR027417">
    <property type="entry name" value="P-loop_NTPase"/>
</dbReference>
<dbReference type="GO" id="GO:0016887">
    <property type="term" value="F:ATP hydrolysis activity"/>
    <property type="evidence" value="ECO:0007669"/>
    <property type="project" value="InterPro"/>
</dbReference>
<reference evidence="3" key="1">
    <citation type="journal article" date="2014" name="Front. Microbiol.">
        <title>High frequency of phylogenetically diverse reductive dehalogenase-homologous genes in deep subseafloor sedimentary metagenomes.</title>
        <authorList>
            <person name="Kawai M."/>
            <person name="Futagami T."/>
            <person name="Toyoda A."/>
            <person name="Takaki Y."/>
            <person name="Nishi S."/>
            <person name="Hori S."/>
            <person name="Arai W."/>
            <person name="Tsubouchi T."/>
            <person name="Morono Y."/>
            <person name="Uchiyama I."/>
            <person name="Ito T."/>
            <person name="Fujiyama A."/>
            <person name="Inagaki F."/>
            <person name="Takami H."/>
        </authorList>
    </citation>
    <scope>NUCLEOTIDE SEQUENCE</scope>
    <source>
        <strain evidence="3">Expedition CK06-06</strain>
    </source>
</reference>
<dbReference type="Gene3D" id="1.10.8.60">
    <property type="match status" value="1"/>
</dbReference>
<evidence type="ECO:0000256" key="1">
    <source>
        <dbReference type="ARBA" id="ARBA00008959"/>
    </source>
</evidence>
<dbReference type="CDD" id="cd00009">
    <property type="entry name" value="AAA"/>
    <property type="match status" value="1"/>
</dbReference>
<dbReference type="SUPFAM" id="SSF48019">
    <property type="entry name" value="post-AAA+ oligomerization domain-like"/>
    <property type="match status" value="1"/>
</dbReference>
<dbReference type="GO" id="GO:0000731">
    <property type="term" value="P:DNA synthesis involved in DNA repair"/>
    <property type="evidence" value="ECO:0007669"/>
    <property type="project" value="TreeGrafter"/>
</dbReference>
<gene>
    <name evidence="3" type="ORF">S06H3_08106</name>
</gene>
<dbReference type="InterPro" id="IPR032423">
    <property type="entry name" value="AAA_assoc_2"/>
</dbReference>
<comment type="similarity">
    <text evidence="1">Belongs to the AAA ATPase family. RarA/MGS1/WRNIP1 subfamily.</text>
</comment>
<dbReference type="EMBL" id="BARV01003375">
    <property type="protein sequence ID" value="GAI06130.1"/>
    <property type="molecule type" value="Genomic_DNA"/>
</dbReference>
<dbReference type="Pfam" id="PF16193">
    <property type="entry name" value="AAA_assoc_2"/>
    <property type="match status" value="1"/>
</dbReference>